<dbReference type="EMBL" id="JACMSC010000007">
    <property type="protein sequence ID" value="KAG6514639.1"/>
    <property type="molecule type" value="Genomic_DNA"/>
</dbReference>
<dbReference type="SMART" id="SM00717">
    <property type="entry name" value="SANT"/>
    <property type="match status" value="2"/>
</dbReference>
<dbReference type="Proteomes" id="UP000734854">
    <property type="component" value="Unassembled WGS sequence"/>
</dbReference>
<evidence type="ECO:0000256" key="2">
    <source>
        <dbReference type="ARBA" id="ARBA00022737"/>
    </source>
</evidence>
<evidence type="ECO:0000256" key="1">
    <source>
        <dbReference type="ARBA" id="ARBA00004123"/>
    </source>
</evidence>
<name>A0A8J5LDY5_ZINOF</name>
<keyword evidence="10" id="KW-1185">Reference proteome</keyword>
<dbReference type="CDD" id="cd00167">
    <property type="entry name" value="SANT"/>
    <property type="match status" value="2"/>
</dbReference>
<evidence type="ECO:0000313" key="10">
    <source>
        <dbReference type="Proteomes" id="UP000734854"/>
    </source>
</evidence>
<evidence type="ECO:0000256" key="3">
    <source>
        <dbReference type="ARBA" id="ARBA00023015"/>
    </source>
</evidence>
<reference evidence="9 10" key="1">
    <citation type="submission" date="2020-08" db="EMBL/GenBank/DDBJ databases">
        <title>Plant Genome Project.</title>
        <authorList>
            <person name="Zhang R.-G."/>
        </authorList>
    </citation>
    <scope>NUCLEOTIDE SEQUENCE [LARGE SCALE GENOMIC DNA]</scope>
    <source>
        <tissue evidence="9">Rhizome</tissue>
    </source>
</reference>
<evidence type="ECO:0000259" key="7">
    <source>
        <dbReference type="PROSITE" id="PS50090"/>
    </source>
</evidence>
<dbReference type="InterPro" id="IPR001005">
    <property type="entry name" value="SANT/Myb"/>
</dbReference>
<evidence type="ECO:0000256" key="5">
    <source>
        <dbReference type="ARBA" id="ARBA00023163"/>
    </source>
</evidence>
<keyword evidence="2" id="KW-0677">Repeat</keyword>
<comment type="subcellular location">
    <subcellularLocation>
        <location evidence="1">Nucleus</location>
    </subcellularLocation>
</comment>
<keyword evidence="4" id="KW-0238">DNA-binding</keyword>
<feature type="domain" description="Myb-like" evidence="7">
    <location>
        <begin position="61"/>
        <end position="113"/>
    </location>
</feature>
<dbReference type="GO" id="GO:0003677">
    <property type="term" value="F:DNA binding"/>
    <property type="evidence" value="ECO:0007669"/>
    <property type="project" value="UniProtKB-KW"/>
</dbReference>
<evidence type="ECO:0000256" key="4">
    <source>
        <dbReference type="ARBA" id="ARBA00023125"/>
    </source>
</evidence>
<dbReference type="InterPro" id="IPR017930">
    <property type="entry name" value="Myb_dom"/>
</dbReference>
<dbReference type="AlphaFoldDB" id="A0A8J5LDY5"/>
<evidence type="ECO:0000259" key="8">
    <source>
        <dbReference type="PROSITE" id="PS51294"/>
    </source>
</evidence>
<keyword evidence="6" id="KW-0539">Nucleus</keyword>
<dbReference type="Pfam" id="PF00249">
    <property type="entry name" value="Myb_DNA-binding"/>
    <property type="match status" value="2"/>
</dbReference>
<accession>A0A8J5LDY5</accession>
<dbReference type="PROSITE" id="PS51294">
    <property type="entry name" value="HTH_MYB"/>
    <property type="match status" value="2"/>
</dbReference>
<feature type="domain" description="Myb-like" evidence="7">
    <location>
        <begin position="114"/>
        <end position="164"/>
    </location>
</feature>
<dbReference type="InterPro" id="IPR015495">
    <property type="entry name" value="Myb_TF_plants"/>
</dbReference>
<dbReference type="PANTHER" id="PTHR47999:SF86">
    <property type="entry name" value="MYB-RELATED PROTEIN MYB4-LIKE"/>
    <property type="match status" value="1"/>
</dbReference>
<comment type="caution">
    <text evidence="9">The sequence shown here is derived from an EMBL/GenBank/DDBJ whole genome shotgun (WGS) entry which is preliminary data.</text>
</comment>
<sequence>MVLRAVLQLAFNAGRRSLCNLKVSIYTMLFRSLWFQFILRTHIESCNKRRKNIMRKTCCDKEGLNRGSWTSQEDKLLSDYIGVHGLGRWRTLPANAGLNRCAKSCRLRWLNYLRPGIKRGNITEEEEELIVRLHNLLGNRWSLIAGRLPGRTDNEIKNYWNTYMRKKKGSATGKSIPLLKNKVAQSFKEKGKEPEVVASQTKSIRGTRTHFANIIPTDASPVLPDPVALSDFIVNDSTSSQGASRICSTQTMRDSVFYQAADSLSATSSADFNCTRISNSQLEGGQGLDPLLCEDDDDAWFQCY</sequence>
<dbReference type="PROSITE" id="PS50090">
    <property type="entry name" value="MYB_LIKE"/>
    <property type="match status" value="2"/>
</dbReference>
<evidence type="ECO:0000313" key="9">
    <source>
        <dbReference type="EMBL" id="KAG6514639.1"/>
    </source>
</evidence>
<proteinExistence type="predicted"/>
<gene>
    <name evidence="9" type="ORF">ZIOFF_025008</name>
</gene>
<dbReference type="PANTHER" id="PTHR47999">
    <property type="entry name" value="TRANSCRIPTION FACTOR MYB8-RELATED-RELATED"/>
    <property type="match status" value="1"/>
</dbReference>
<organism evidence="9 10">
    <name type="scientific">Zingiber officinale</name>
    <name type="common">Ginger</name>
    <name type="synonym">Amomum zingiber</name>
    <dbReference type="NCBI Taxonomy" id="94328"/>
    <lineage>
        <taxon>Eukaryota</taxon>
        <taxon>Viridiplantae</taxon>
        <taxon>Streptophyta</taxon>
        <taxon>Embryophyta</taxon>
        <taxon>Tracheophyta</taxon>
        <taxon>Spermatophyta</taxon>
        <taxon>Magnoliopsida</taxon>
        <taxon>Liliopsida</taxon>
        <taxon>Zingiberales</taxon>
        <taxon>Zingiberaceae</taxon>
        <taxon>Zingiber</taxon>
    </lineage>
</organism>
<protein>
    <submittedName>
        <fullName evidence="9">Uncharacterized protein</fullName>
    </submittedName>
</protein>
<feature type="domain" description="HTH myb-type" evidence="8">
    <location>
        <begin position="61"/>
        <end position="113"/>
    </location>
</feature>
<keyword evidence="3" id="KW-0805">Transcription regulation</keyword>
<feature type="domain" description="HTH myb-type" evidence="8">
    <location>
        <begin position="114"/>
        <end position="168"/>
    </location>
</feature>
<evidence type="ECO:0000256" key="6">
    <source>
        <dbReference type="ARBA" id="ARBA00023242"/>
    </source>
</evidence>
<dbReference type="FunFam" id="1.10.10.60:FF:000001">
    <property type="entry name" value="MYB-related transcription factor"/>
    <property type="match status" value="1"/>
</dbReference>
<dbReference type="GO" id="GO:0005634">
    <property type="term" value="C:nucleus"/>
    <property type="evidence" value="ECO:0007669"/>
    <property type="project" value="UniProtKB-SubCell"/>
</dbReference>
<dbReference type="OrthoDB" id="2143914at2759"/>
<keyword evidence="5" id="KW-0804">Transcription</keyword>